<dbReference type="GO" id="GO:0017148">
    <property type="term" value="P:negative regulation of translation"/>
    <property type="evidence" value="ECO:0007669"/>
    <property type="project" value="UniProtKB-UniRule"/>
</dbReference>
<protein>
    <recommendedName>
        <fullName evidence="2">Ribosomal silencing factor RsfS</fullName>
    </recommendedName>
</protein>
<name>A0A6J4IBM3_9ACTN</name>
<keyword evidence="2" id="KW-0963">Cytoplasm</keyword>
<sequence length="138" mass="15056">MTCLVTATDRARDIALSAAQAAADKLATDVVLLDVSERLVITDVFVIASAPNERQVESIVEAVEERLRRDGVKPVRREGEREGRWVLLDFADVVVHVQHVEERSFYGLERLWKDCPTIPFVDASLPAGSGGAGERAGG</sequence>
<accession>A0A6J4IBM3</accession>
<dbReference type="InterPro" id="IPR004394">
    <property type="entry name" value="Iojap/RsfS/C7orf30"/>
</dbReference>
<evidence type="ECO:0000313" key="3">
    <source>
        <dbReference type="EMBL" id="CAA9245573.1"/>
    </source>
</evidence>
<evidence type="ECO:0000256" key="2">
    <source>
        <dbReference type="HAMAP-Rule" id="MF_01477"/>
    </source>
</evidence>
<dbReference type="Gene3D" id="3.30.460.10">
    <property type="entry name" value="Beta Polymerase, domain 2"/>
    <property type="match status" value="1"/>
</dbReference>
<dbReference type="PANTHER" id="PTHR21043">
    <property type="entry name" value="IOJAP SUPERFAMILY ORTHOLOG"/>
    <property type="match status" value="1"/>
</dbReference>
<proteinExistence type="inferred from homology"/>
<dbReference type="EMBL" id="CADCTP010000154">
    <property type="protein sequence ID" value="CAA9245573.1"/>
    <property type="molecule type" value="Genomic_DNA"/>
</dbReference>
<comment type="function">
    <text evidence="2">Functions as a ribosomal silencing factor. Interacts with ribosomal protein uL14 (rplN), blocking formation of intersubunit bridge B8. Prevents association of the 30S and 50S ribosomal subunits and the formation of functional ribosomes, thus repressing translation.</text>
</comment>
<dbReference type="AlphaFoldDB" id="A0A6J4IBM3"/>
<gene>
    <name evidence="2" type="primary">rsfS</name>
    <name evidence="3" type="ORF">AVDCRST_MAG41-1677</name>
</gene>
<dbReference type="NCBIfam" id="TIGR00090">
    <property type="entry name" value="rsfS_iojap_ybeB"/>
    <property type="match status" value="1"/>
</dbReference>
<evidence type="ECO:0000256" key="1">
    <source>
        <dbReference type="ARBA" id="ARBA00010574"/>
    </source>
</evidence>
<organism evidence="3">
    <name type="scientific">uncultured Mycobacteriales bacterium</name>
    <dbReference type="NCBI Taxonomy" id="581187"/>
    <lineage>
        <taxon>Bacteria</taxon>
        <taxon>Bacillati</taxon>
        <taxon>Actinomycetota</taxon>
        <taxon>Actinomycetes</taxon>
        <taxon>Mycobacteriales</taxon>
        <taxon>environmental samples</taxon>
    </lineage>
</organism>
<dbReference type="InterPro" id="IPR043519">
    <property type="entry name" value="NT_sf"/>
</dbReference>
<dbReference type="SUPFAM" id="SSF81301">
    <property type="entry name" value="Nucleotidyltransferase"/>
    <property type="match status" value="1"/>
</dbReference>
<dbReference type="GO" id="GO:0043023">
    <property type="term" value="F:ribosomal large subunit binding"/>
    <property type="evidence" value="ECO:0007669"/>
    <property type="project" value="TreeGrafter"/>
</dbReference>
<dbReference type="GO" id="GO:0005737">
    <property type="term" value="C:cytoplasm"/>
    <property type="evidence" value="ECO:0007669"/>
    <property type="project" value="UniProtKB-SubCell"/>
</dbReference>
<dbReference type="FunFam" id="3.30.460.10:FF:000008">
    <property type="entry name" value="Ribosomal silencing factor RsfS"/>
    <property type="match status" value="1"/>
</dbReference>
<reference evidence="3" key="1">
    <citation type="submission" date="2020-02" db="EMBL/GenBank/DDBJ databases">
        <authorList>
            <person name="Meier V. D."/>
        </authorList>
    </citation>
    <scope>NUCLEOTIDE SEQUENCE</scope>
    <source>
        <strain evidence="3">AVDCRST_MAG41</strain>
    </source>
</reference>
<dbReference type="PANTHER" id="PTHR21043:SF0">
    <property type="entry name" value="MITOCHONDRIAL ASSEMBLY OF RIBOSOMAL LARGE SUBUNIT PROTEIN 1"/>
    <property type="match status" value="1"/>
</dbReference>
<dbReference type="HAMAP" id="MF_01477">
    <property type="entry name" value="Iojap_RsfS"/>
    <property type="match status" value="1"/>
</dbReference>
<dbReference type="Pfam" id="PF02410">
    <property type="entry name" value="RsfS"/>
    <property type="match status" value="1"/>
</dbReference>
<keyword evidence="2" id="KW-0678">Repressor</keyword>
<dbReference type="GO" id="GO:0090071">
    <property type="term" value="P:negative regulation of ribosome biogenesis"/>
    <property type="evidence" value="ECO:0007669"/>
    <property type="project" value="UniProtKB-UniRule"/>
</dbReference>
<keyword evidence="2" id="KW-0810">Translation regulation</keyword>
<comment type="similarity">
    <text evidence="1 2">Belongs to the Iojap/RsfS family.</text>
</comment>
<comment type="subcellular location">
    <subcellularLocation>
        <location evidence="2">Cytoplasm</location>
    </subcellularLocation>
</comment>
<comment type="subunit">
    <text evidence="2">Interacts with ribosomal protein uL14 (rplN).</text>
</comment>
<dbReference type="GO" id="GO:0042256">
    <property type="term" value="P:cytosolic ribosome assembly"/>
    <property type="evidence" value="ECO:0007669"/>
    <property type="project" value="UniProtKB-UniRule"/>
</dbReference>